<dbReference type="AlphaFoldDB" id="A0A0F8X348"/>
<dbReference type="PANTHER" id="PTHR34614">
    <property type="match status" value="1"/>
</dbReference>
<dbReference type="EMBL" id="LAZR01065567">
    <property type="protein sequence ID" value="KKK55295.1"/>
    <property type="molecule type" value="Genomic_DNA"/>
</dbReference>
<evidence type="ECO:0000313" key="1">
    <source>
        <dbReference type="EMBL" id="KKK55295.1"/>
    </source>
</evidence>
<dbReference type="InterPro" id="IPR047654">
    <property type="entry name" value="IS1634_transpos"/>
</dbReference>
<accession>A0A0F8X348</accession>
<comment type="caution">
    <text evidence="1">The sequence shown here is derived from an EMBL/GenBank/DDBJ whole genome shotgun (WGS) entry which is preliminary data.</text>
</comment>
<evidence type="ECO:0008006" key="2">
    <source>
        <dbReference type="Google" id="ProtNLM"/>
    </source>
</evidence>
<dbReference type="NCBIfam" id="NF033559">
    <property type="entry name" value="transpos_IS1634"/>
    <property type="match status" value="1"/>
</dbReference>
<feature type="non-terminal residue" evidence="1">
    <location>
        <position position="350"/>
    </location>
</feature>
<reference evidence="1" key="1">
    <citation type="journal article" date="2015" name="Nature">
        <title>Complex archaea that bridge the gap between prokaryotes and eukaryotes.</title>
        <authorList>
            <person name="Spang A."/>
            <person name="Saw J.H."/>
            <person name="Jorgensen S.L."/>
            <person name="Zaremba-Niedzwiedzka K."/>
            <person name="Martijn J."/>
            <person name="Lind A.E."/>
            <person name="van Eijk R."/>
            <person name="Schleper C."/>
            <person name="Guy L."/>
            <person name="Ettema T.J."/>
        </authorList>
    </citation>
    <scope>NUCLEOTIDE SEQUENCE</scope>
</reference>
<dbReference type="PANTHER" id="PTHR34614:SF2">
    <property type="entry name" value="TRANSPOSASE IS4-LIKE DOMAIN-CONTAINING PROTEIN"/>
    <property type="match status" value="1"/>
</dbReference>
<protein>
    <recommendedName>
        <fullName evidence="2">Transposase IS4-like domain-containing protein</fullName>
    </recommendedName>
</protein>
<proteinExistence type="predicted"/>
<organism evidence="1">
    <name type="scientific">marine sediment metagenome</name>
    <dbReference type="NCBI Taxonomy" id="412755"/>
    <lineage>
        <taxon>unclassified sequences</taxon>
        <taxon>metagenomes</taxon>
        <taxon>ecological metagenomes</taxon>
    </lineage>
</organism>
<sequence>PRITHVFNNDHRPDLKQLVFGLNVTADGAVPISHEIYSGNRSDDTVHRSNVDRLRQILGRMDFIYVADSKLSTRKNLAYVAKFGGKFVSVLPRSRAKDQRLRKALRQGAHARWRQLLEIENKRRKNDPPDVYYSTTDGPRETSEGYRIVWIRSSQKMEIDALARETSLQKDEAELFDLNARLNRGKLRKRPSIAKEISKILHHHHCMRFLKVRIGYQHLIKTKHLRRGRPRKNAPVKQVRTRVYHLEVRRDKEALRGEARTDGVFPLVTNLAPRQTPKKEVLLIYKYQPYVEKRHALFKTELEVAPIYLKKPIRAAGLVHAVFLAMTLDALIERTLRQGMKREDIEALPI</sequence>
<feature type="non-terminal residue" evidence="1">
    <location>
        <position position="1"/>
    </location>
</feature>
<name>A0A0F8X348_9ZZZZ</name>
<gene>
    <name evidence="1" type="ORF">LCGC14_3075980</name>
</gene>